<feature type="transmembrane region" description="Helical" evidence="1">
    <location>
        <begin position="271"/>
        <end position="292"/>
    </location>
</feature>
<evidence type="ECO:0000313" key="3">
    <source>
        <dbReference type="Proteomes" id="UP000030752"/>
    </source>
</evidence>
<reference evidence="2 3" key="1">
    <citation type="submission" date="2013-03" db="EMBL/GenBank/DDBJ databases">
        <title>The Genome Sequence of Phialophora europaea CBS 101466.</title>
        <authorList>
            <consortium name="The Broad Institute Genomics Platform"/>
            <person name="Cuomo C."/>
            <person name="de Hoog S."/>
            <person name="Gorbushina A."/>
            <person name="Walker B."/>
            <person name="Young S.K."/>
            <person name="Zeng Q."/>
            <person name="Gargeya S."/>
            <person name="Fitzgerald M."/>
            <person name="Haas B."/>
            <person name="Abouelleil A."/>
            <person name="Allen A.W."/>
            <person name="Alvarado L."/>
            <person name="Arachchi H.M."/>
            <person name="Berlin A.M."/>
            <person name="Chapman S.B."/>
            <person name="Gainer-Dewar J."/>
            <person name="Goldberg J."/>
            <person name="Griggs A."/>
            <person name="Gujja S."/>
            <person name="Hansen M."/>
            <person name="Howarth C."/>
            <person name="Imamovic A."/>
            <person name="Ireland A."/>
            <person name="Larimer J."/>
            <person name="McCowan C."/>
            <person name="Murphy C."/>
            <person name="Pearson M."/>
            <person name="Poon T.W."/>
            <person name="Priest M."/>
            <person name="Roberts A."/>
            <person name="Saif S."/>
            <person name="Shea T."/>
            <person name="Sisk P."/>
            <person name="Sykes S."/>
            <person name="Wortman J."/>
            <person name="Nusbaum C."/>
            <person name="Birren B."/>
        </authorList>
    </citation>
    <scope>NUCLEOTIDE SEQUENCE [LARGE SCALE GENOMIC DNA]</scope>
    <source>
        <strain evidence="2 3">CBS 101466</strain>
    </source>
</reference>
<dbReference type="PANTHER" id="PTHR37488:SF2">
    <property type="entry name" value="DUF1275 DOMAIN-CONTAINING PROTEIN"/>
    <property type="match status" value="1"/>
</dbReference>
<dbReference type="VEuPathDB" id="FungiDB:HMPREF1541_00931"/>
<evidence type="ECO:0000256" key="1">
    <source>
        <dbReference type="SAM" id="Phobius"/>
    </source>
</evidence>
<feature type="transmembrane region" description="Helical" evidence="1">
    <location>
        <begin position="84"/>
        <end position="104"/>
    </location>
</feature>
<dbReference type="EMBL" id="KB822711">
    <property type="protein sequence ID" value="ETN46742.1"/>
    <property type="molecule type" value="Genomic_DNA"/>
</dbReference>
<feature type="transmembrane region" description="Helical" evidence="1">
    <location>
        <begin position="248"/>
        <end position="265"/>
    </location>
</feature>
<evidence type="ECO:0008006" key="4">
    <source>
        <dbReference type="Google" id="ProtNLM"/>
    </source>
</evidence>
<gene>
    <name evidence="2" type="ORF">HMPREF1541_00931</name>
</gene>
<proteinExistence type="predicted"/>
<feature type="transmembrane region" description="Helical" evidence="1">
    <location>
        <begin position="31"/>
        <end position="51"/>
    </location>
</feature>
<dbReference type="Proteomes" id="UP000030752">
    <property type="component" value="Unassembled WGS sequence"/>
</dbReference>
<organism evidence="2 3">
    <name type="scientific">Cyphellophora europaea (strain CBS 101466)</name>
    <name type="common">Phialophora europaea</name>
    <dbReference type="NCBI Taxonomy" id="1220924"/>
    <lineage>
        <taxon>Eukaryota</taxon>
        <taxon>Fungi</taxon>
        <taxon>Dikarya</taxon>
        <taxon>Ascomycota</taxon>
        <taxon>Pezizomycotina</taxon>
        <taxon>Eurotiomycetes</taxon>
        <taxon>Chaetothyriomycetidae</taxon>
        <taxon>Chaetothyriales</taxon>
        <taxon>Cyphellophoraceae</taxon>
        <taxon>Cyphellophora</taxon>
    </lineage>
</organism>
<dbReference type="Pfam" id="PF06912">
    <property type="entry name" value="DUF1275"/>
    <property type="match status" value="1"/>
</dbReference>
<dbReference type="InterPro" id="IPR010699">
    <property type="entry name" value="DUF1275"/>
</dbReference>
<dbReference type="PANTHER" id="PTHR37488">
    <property type="entry name" value="DUF1275 DOMAIN-CONTAINING PROTEIN"/>
    <property type="match status" value="1"/>
</dbReference>
<feature type="transmembrane region" description="Helical" evidence="1">
    <location>
        <begin position="125"/>
        <end position="146"/>
    </location>
</feature>
<dbReference type="AlphaFoldDB" id="W2SDG7"/>
<accession>W2SDG7</accession>
<dbReference type="STRING" id="1220924.W2SDG7"/>
<dbReference type="HOGENOM" id="CLU_061825_0_0_1"/>
<protein>
    <recommendedName>
        <fullName evidence="4">DUF1275 domain protein</fullName>
    </recommendedName>
</protein>
<dbReference type="GeneID" id="19968270"/>
<dbReference type="InParanoid" id="W2SDG7"/>
<keyword evidence="1" id="KW-0812">Transmembrane</keyword>
<dbReference type="eggNOG" id="ENOG502S0ZW">
    <property type="taxonomic scope" value="Eukaryota"/>
</dbReference>
<sequence length="308" mass="34516">MEKITRKRLSVVSDQAKNTHKYLSQELDIQWMGLPILICFFTSGLIDSVAFNSWNCFVGMQTGNTIFAALGLSGQPDASHKQQYYKSLVSIGSFCLGTLFFSALHRFPTSFHQQPSSRRRWVFSASFALQAMFITISAILVTLNLVSDLPYISGVFSSGSDRTEYTESSMLENRNFLDLCPIALLAFGAAGQVTLSRTLGIIELPTIVLSTLYHDFTADLYNLRRCWCESTSITDFFFNQQRRQEKRLFSIIALFVGGIVGGEMYKSSVGMAGALWLAAGLKLSVSLMWLFWKKDPSEEEDDESTLPQ</sequence>
<name>W2SDG7_CYPE1</name>
<keyword evidence="1" id="KW-1133">Transmembrane helix</keyword>
<dbReference type="OrthoDB" id="5288586at2759"/>
<evidence type="ECO:0000313" key="2">
    <source>
        <dbReference type="EMBL" id="ETN46742.1"/>
    </source>
</evidence>
<keyword evidence="3" id="KW-1185">Reference proteome</keyword>
<feature type="transmembrane region" description="Helical" evidence="1">
    <location>
        <begin position="176"/>
        <end position="195"/>
    </location>
</feature>
<keyword evidence="1" id="KW-0472">Membrane</keyword>
<dbReference type="RefSeq" id="XP_008711454.1">
    <property type="nucleotide sequence ID" value="XM_008713232.1"/>
</dbReference>